<dbReference type="PANTHER" id="PTHR43542:SF1">
    <property type="entry name" value="METHYLTRANSFERASE"/>
    <property type="match status" value="1"/>
</dbReference>
<dbReference type="AlphaFoldDB" id="A0A1I4WIK7"/>
<comment type="function">
    <text evidence="1 8">Specifically methylates the guanine in position 966 of 16S rRNA in the assembled 30S particle.</text>
</comment>
<keyword evidence="5 8" id="KW-0489">Methyltransferase</keyword>
<dbReference type="NCBIfam" id="TIGR00095">
    <property type="entry name" value="16S rRNA (guanine(966)-N(2))-methyltransferase RsmD"/>
    <property type="match status" value="1"/>
</dbReference>
<accession>A0A1I4WIK7</accession>
<comment type="similarity">
    <text evidence="2 8">Belongs to the methyltransferase superfamily. RsmD family.</text>
</comment>
<protein>
    <recommendedName>
        <fullName evidence="4 8">Ribosomal RNA small subunit methyltransferase D</fullName>
        <ecNumber evidence="3 8">2.1.1.171</ecNumber>
    </recommendedName>
</protein>
<evidence type="ECO:0000313" key="10">
    <source>
        <dbReference type="Proteomes" id="UP000198575"/>
    </source>
</evidence>
<evidence type="ECO:0000256" key="3">
    <source>
        <dbReference type="ARBA" id="ARBA00012141"/>
    </source>
</evidence>
<evidence type="ECO:0000256" key="4">
    <source>
        <dbReference type="ARBA" id="ARBA00013682"/>
    </source>
</evidence>
<comment type="catalytic activity">
    <reaction evidence="7 8">
        <text>guanosine(966) in 16S rRNA + S-adenosyl-L-methionine = N(2)-methylguanosine(966) in 16S rRNA + S-adenosyl-L-homocysteine + H(+)</text>
        <dbReference type="Rhea" id="RHEA:23548"/>
        <dbReference type="Rhea" id="RHEA-COMP:10211"/>
        <dbReference type="Rhea" id="RHEA-COMP:10212"/>
        <dbReference type="ChEBI" id="CHEBI:15378"/>
        <dbReference type="ChEBI" id="CHEBI:57856"/>
        <dbReference type="ChEBI" id="CHEBI:59789"/>
        <dbReference type="ChEBI" id="CHEBI:74269"/>
        <dbReference type="ChEBI" id="CHEBI:74481"/>
        <dbReference type="EC" id="2.1.1.171"/>
    </reaction>
</comment>
<dbReference type="EC" id="2.1.1.171" evidence="3 8"/>
<evidence type="ECO:0000256" key="8">
    <source>
        <dbReference type="PIRNR" id="PIRNR004553"/>
    </source>
</evidence>
<keyword evidence="8" id="KW-0698">rRNA processing</keyword>
<keyword evidence="8" id="KW-0949">S-adenosyl-L-methionine</keyword>
<proteinExistence type="inferred from homology"/>
<evidence type="ECO:0000256" key="2">
    <source>
        <dbReference type="ARBA" id="ARBA00005269"/>
    </source>
</evidence>
<dbReference type="PROSITE" id="PS00092">
    <property type="entry name" value="N6_MTASE"/>
    <property type="match status" value="1"/>
</dbReference>
<evidence type="ECO:0000256" key="5">
    <source>
        <dbReference type="ARBA" id="ARBA00022603"/>
    </source>
</evidence>
<gene>
    <name evidence="9" type="ORF">SAMN05216289_1054</name>
</gene>
<dbReference type="InterPro" id="IPR004398">
    <property type="entry name" value="RNA_MeTrfase_RsmD"/>
</dbReference>
<sequence>MARDLRGAGKLRIVAGSLRGSRIDVVDQEGLRPTSDRVRETLFNWLAPMIEGARCLDLFAGTGALGIEALSRGAGECVFVERDRGLAGRLEATLARLKVPGARVVCADALVWLAQPAGRFDLVFLDPPFGADLWAEAARRLEANGWLAESAWIYVEAPMGTRLELPPTWNLYREGKAGAVSFALYRRAG</sequence>
<reference evidence="9 10" key="1">
    <citation type="submission" date="2016-10" db="EMBL/GenBank/DDBJ databases">
        <authorList>
            <person name="de Groot N.N."/>
        </authorList>
    </citation>
    <scope>NUCLEOTIDE SEQUENCE [LARGE SCALE GENOMIC DNA]</scope>
    <source>
        <strain evidence="9 10">CGMCC 1.7659</strain>
    </source>
</reference>
<dbReference type="GO" id="GO:0003676">
    <property type="term" value="F:nucleic acid binding"/>
    <property type="evidence" value="ECO:0007669"/>
    <property type="project" value="InterPro"/>
</dbReference>
<dbReference type="InterPro" id="IPR002052">
    <property type="entry name" value="DNA_methylase_N6_adenine_CS"/>
</dbReference>
<dbReference type="Pfam" id="PF03602">
    <property type="entry name" value="Cons_hypoth95"/>
    <property type="match status" value="1"/>
</dbReference>
<dbReference type="RefSeq" id="WP_092405618.1">
    <property type="nucleotide sequence ID" value="NZ_FOVF01000005.1"/>
</dbReference>
<evidence type="ECO:0000313" key="9">
    <source>
        <dbReference type="EMBL" id="SFN12859.1"/>
    </source>
</evidence>
<organism evidence="9 10">
    <name type="scientific">Dokdonella immobilis</name>
    <dbReference type="NCBI Taxonomy" id="578942"/>
    <lineage>
        <taxon>Bacteria</taxon>
        <taxon>Pseudomonadati</taxon>
        <taxon>Pseudomonadota</taxon>
        <taxon>Gammaproteobacteria</taxon>
        <taxon>Lysobacterales</taxon>
        <taxon>Rhodanobacteraceae</taxon>
        <taxon>Dokdonella</taxon>
    </lineage>
</organism>
<name>A0A1I4WIK7_9GAMM</name>
<dbReference type="PANTHER" id="PTHR43542">
    <property type="entry name" value="METHYLTRANSFERASE"/>
    <property type="match status" value="1"/>
</dbReference>
<dbReference type="InterPro" id="IPR029063">
    <property type="entry name" value="SAM-dependent_MTases_sf"/>
</dbReference>
<dbReference type="Proteomes" id="UP000198575">
    <property type="component" value="Unassembled WGS sequence"/>
</dbReference>
<evidence type="ECO:0000256" key="6">
    <source>
        <dbReference type="ARBA" id="ARBA00022679"/>
    </source>
</evidence>
<dbReference type="GO" id="GO:0052913">
    <property type="term" value="F:16S rRNA (guanine(966)-N(2))-methyltransferase activity"/>
    <property type="evidence" value="ECO:0007669"/>
    <property type="project" value="UniProtKB-EC"/>
</dbReference>
<dbReference type="EMBL" id="FOVF01000005">
    <property type="protein sequence ID" value="SFN12859.1"/>
    <property type="molecule type" value="Genomic_DNA"/>
</dbReference>
<keyword evidence="10" id="KW-1185">Reference proteome</keyword>
<dbReference type="PIRSF" id="PIRSF004553">
    <property type="entry name" value="CHP00095"/>
    <property type="match status" value="1"/>
</dbReference>
<dbReference type="SUPFAM" id="SSF53335">
    <property type="entry name" value="S-adenosyl-L-methionine-dependent methyltransferases"/>
    <property type="match status" value="1"/>
</dbReference>
<dbReference type="STRING" id="578942.SAMN05216289_1054"/>
<dbReference type="CDD" id="cd02440">
    <property type="entry name" value="AdoMet_MTases"/>
    <property type="match status" value="1"/>
</dbReference>
<dbReference type="Gene3D" id="3.40.50.150">
    <property type="entry name" value="Vaccinia Virus protein VP39"/>
    <property type="match status" value="1"/>
</dbReference>
<evidence type="ECO:0000256" key="7">
    <source>
        <dbReference type="ARBA" id="ARBA00048326"/>
    </source>
</evidence>
<dbReference type="OrthoDB" id="9803017at2"/>
<keyword evidence="6 8" id="KW-0808">Transferase</keyword>
<evidence type="ECO:0000256" key="1">
    <source>
        <dbReference type="ARBA" id="ARBA00002649"/>
    </source>
</evidence>